<reference evidence="1 2" key="1">
    <citation type="submission" date="2015-03" db="EMBL/GenBank/DDBJ databases">
        <title>Genome assembly of Sandaracinus amylolyticus DSM 53668.</title>
        <authorList>
            <person name="Sharma G."/>
            <person name="Subramanian S."/>
        </authorList>
    </citation>
    <scope>NUCLEOTIDE SEQUENCE [LARGE SCALE GENOMIC DNA]</scope>
    <source>
        <strain evidence="1 2">DSM 53668</strain>
    </source>
</reference>
<evidence type="ECO:0000313" key="2">
    <source>
        <dbReference type="Proteomes" id="UP000034883"/>
    </source>
</evidence>
<organism evidence="1 2">
    <name type="scientific">Sandaracinus amylolyticus</name>
    <dbReference type="NCBI Taxonomy" id="927083"/>
    <lineage>
        <taxon>Bacteria</taxon>
        <taxon>Pseudomonadati</taxon>
        <taxon>Myxococcota</taxon>
        <taxon>Polyangia</taxon>
        <taxon>Polyangiales</taxon>
        <taxon>Sandaracinaceae</taxon>
        <taxon>Sandaracinus</taxon>
    </lineage>
</organism>
<sequence>MFTRAGLVACVAAQDAPPLVMEDHSEVMLAWGSVALVVAARTPRLARWFMRARPVLMVTWGEA</sequence>
<keyword evidence="2" id="KW-1185">Reference proteome</keyword>
<accession>A0A0F6W6I6</accession>
<name>A0A0F6W6I6_9BACT</name>
<dbReference type="RefSeq" id="WP_053235793.1">
    <property type="nucleotide sequence ID" value="NZ_CP011125.1"/>
</dbReference>
<protein>
    <submittedName>
        <fullName evidence="1">Uncharacterized protein</fullName>
    </submittedName>
</protein>
<gene>
    <name evidence="1" type="ORF">DB32_005829</name>
</gene>
<dbReference type="KEGG" id="samy:DB32_005829"/>
<dbReference type="Proteomes" id="UP000034883">
    <property type="component" value="Chromosome"/>
</dbReference>
<dbReference type="EMBL" id="CP011125">
    <property type="protein sequence ID" value="AKF08680.1"/>
    <property type="molecule type" value="Genomic_DNA"/>
</dbReference>
<dbReference type="AlphaFoldDB" id="A0A0F6W6I6"/>
<proteinExistence type="predicted"/>
<evidence type="ECO:0000313" key="1">
    <source>
        <dbReference type="EMBL" id="AKF08680.1"/>
    </source>
</evidence>